<name>A0A5J4SAW4_9ZZZZ</name>
<protein>
    <submittedName>
        <fullName evidence="1">Uncharacterized protein</fullName>
    </submittedName>
</protein>
<dbReference type="AlphaFoldDB" id="A0A5J4SAW4"/>
<reference evidence="1" key="1">
    <citation type="submission" date="2019-03" db="EMBL/GenBank/DDBJ databases">
        <title>Single cell metagenomics reveals metabolic interactions within the superorganism composed of flagellate Streblomastix strix and complex community of Bacteroidetes bacteria on its surface.</title>
        <authorList>
            <person name="Treitli S.C."/>
            <person name="Kolisko M."/>
            <person name="Husnik F."/>
            <person name="Keeling P."/>
            <person name="Hampl V."/>
        </authorList>
    </citation>
    <scope>NUCLEOTIDE SEQUENCE</scope>
    <source>
        <strain evidence="1">STM</strain>
    </source>
</reference>
<evidence type="ECO:0000313" key="1">
    <source>
        <dbReference type="EMBL" id="KAA6343167.1"/>
    </source>
</evidence>
<accession>A0A5J4SAW4</accession>
<gene>
    <name evidence="1" type="ORF">EZS27_009141</name>
</gene>
<sequence length="38" mass="4238">MMIIKAFSLFYGLKALFNSAQLSKATTGDMKVNYYLTG</sequence>
<organism evidence="1">
    <name type="scientific">termite gut metagenome</name>
    <dbReference type="NCBI Taxonomy" id="433724"/>
    <lineage>
        <taxon>unclassified sequences</taxon>
        <taxon>metagenomes</taxon>
        <taxon>organismal metagenomes</taxon>
    </lineage>
</organism>
<dbReference type="EMBL" id="SNRY01000284">
    <property type="protein sequence ID" value="KAA6343167.1"/>
    <property type="molecule type" value="Genomic_DNA"/>
</dbReference>
<proteinExistence type="predicted"/>
<comment type="caution">
    <text evidence="1">The sequence shown here is derived from an EMBL/GenBank/DDBJ whole genome shotgun (WGS) entry which is preliminary data.</text>
</comment>